<dbReference type="InterPro" id="IPR036390">
    <property type="entry name" value="WH_DNA-bd_sf"/>
</dbReference>
<dbReference type="Pfam" id="PF00126">
    <property type="entry name" value="HTH_1"/>
    <property type="match status" value="1"/>
</dbReference>
<evidence type="ECO:0000313" key="7">
    <source>
        <dbReference type="Proteomes" id="UP001259803"/>
    </source>
</evidence>
<sequence>MQELNWNDVRVFLAVADAGQLGHAAQKLKLDPTTLGRRLKRLEQRLGVTLFERTRSGQVLTEAGEALLTKAEGMAELARMIDEVAVSHSGISGTLRLSVSEGFGSQFLTPYLNSFAQQHPALTIELVANSGFLSPSRREADIAVMLSRSKAGPVLCKKLSDYRLRLYASRSYLEQHGTPETPADLEHGHTLVSYVPDLLYAPELNYLDDFHAGLESQIRSSSINAQHRLVEAGAGIGVLPCFIADKSTNLVVVCPEKIVERSFWIITHRDTQGLSKVRAGKEWLAECVTQGRKRLMP</sequence>
<dbReference type="InterPro" id="IPR000847">
    <property type="entry name" value="LysR_HTH_N"/>
</dbReference>
<dbReference type="SUPFAM" id="SSF46785">
    <property type="entry name" value="Winged helix' DNA-binding domain"/>
    <property type="match status" value="1"/>
</dbReference>
<dbReference type="PANTHER" id="PTHR30537">
    <property type="entry name" value="HTH-TYPE TRANSCRIPTIONAL REGULATOR"/>
    <property type="match status" value="1"/>
</dbReference>
<keyword evidence="7" id="KW-1185">Reference proteome</keyword>
<evidence type="ECO:0000256" key="4">
    <source>
        <dbReference type="ARBA" id="ARBA00023163"/>
    </source>
</evidence>
<keyword evidence="2" id="KW-0805">Transcription regulation</keyword>
<dbReference type="PROSITE" id="PS50931">
    <property type="entry name" value="HTH_LYSR"/>
    <property type="match status" value="1"/>
</dbReference>
<keyword evidence="4" id="KW-0804">Transcription</keyword>
<dbReference type="InterPro" id="IPR036388">
    <property type="entry name" value="WH-like_DNA-bd_sf"/>
</dbReference>
<dbReference type="RefSeq" id="WP_311340829.1">
    <property type="nucleotide sequence ID" value="NZ_JAVRHS010000006.1"/>
</dbReference>
<evidence type="ECO:0000256" key="3">
    <source>
        <dbReference type="ARBA" id="ARBA00023125"/>
    </source>
</evidence>
<dbReference type="PANTHER" id="PTHR30537:SF3">
    <property type="entry name" value="TRANSCRIPTIONAL REGULATORY PROTEIN"/>
    <property type="match status" value="1"/>
</dbReference>
<keyword evidence="3" id="KW-0238">DNA-binding</keyword>
<evidence type="ECO:0000256" key="1">
    <source>
        <dbReference type="ARBA" id="ARBA00009437"/>
    </source>
</evidence>
<dbReference type="Proteomes" id="UP001259803">
    <property type="component" value="Unassembled WGS sequence"/>
</dbReference>
<reference evidence="6 7" key="1">
    <citation type="submission" date="2023-09" db="EMBL/GenBank/DDBJ databases">
        <authorList>
            <person name="Rey-Velasco X."/>
        </authorList>
    </citation>
    <scope>NUCLEOTIDE SEQUENCE [LARGE SCALE GENOMIC DNA]</scope>
    <source>
        <strain evidence="6 7">F390</strain>
    </source>
</reference>
<proteinExistence type="inferred from homology"/>
<name>A0ABU2ZI10_9SPHN</name>
<feature type="domain" description="HTH lysR-type" evidence="5">
    <location>
        <begin position="4"/>
        <end position="61"/>
    </location>
</feature>
<comment type="caution">
    <text evidence="6">The sequence shown here is derived from an EMBL/GenBank/DDBJ whole genome shotgun (WGS) entry which is preliminary data.</text>
</comment>
<dbReference type="EMBL" id="JAVRHS010000006">
    <property type="protein sequence ID" value="MDT0576248.1"/>
    <property type="molecule type" value="Genomic_DNA"/>
</dbReference>
<evidence type="ECO:0000259" key="5">
    <source>
        <dbReference type="PROSITE" id="PS50931"/>
    </source>
</evidence>
<dbReference type="Gene3D" id="1.10.10.10">
    <property type="entry name" value="Winged helix-like DNA-binding domain superfamily/Winged helix DNA-binding domain"/>
    <property type="match status" value="1"/>
</dbReference>
<dbReference type="Gene3D" id="3.40.190.290">
    <property type="match status" value="1"/>
</dbReference>
<organism evidence="6 7">
    <name type="scientific">Croceicoccus esteveae</name>
    <dbReference type="NCBI Taxonomy" id="3075597"/>
    <lineage>
        <taxon>Bacteria</taxon>
        <taxon>Pseudomonadati</taxon>
        <taxon>Pseudomonadota</taxon>
        <taxon>Alphaproteobacteria</taxon>
        <taxon>Sphingomonadales</taxon>
        <taxon>Erythrobacteraceae</taxon>
        <taxon>Croceicoccus</taxon>
    </lineage>
</organism>
<evidence type="ECO:0000256" key="2">
    <source>
        <dbReference type="ARBA" id="ARBA00023015"/>
    </source>
</evidence>
<dbReference type="InterPro" id="IPR005119">
    <property type="entry name" value="LysR_subst-bd"/>
</dbReference>
<gene>
    <name evidence="6" type="ORF">RM533_08620</name>
</gene>
<dbReference type="Pfam" id="PF03466">
    <property type="entry name" value="LysR_substrate"/>
    <property type="match status" value="1"/>
</dbReference>
<comment type="similarity">
    <text evidence="1">Belongs to the LysR transcriptional regulatory family.</text>
</comment>
<evidence type="ECO:0000313" key="6">
    <source>
        <dbReference type="EMBL" id="MDT0576248.1"/>
    </source>
</evidence>
<dbReference type="SUPFAM" id="SSF53850">
    <property type="entry name" value="Periplasmic binding protein-like II"/>
    <property type="match status" value="1"/>
</dbReference>
<accession>A0ABU2ZI10</accession>
<protein>
    <submittedName>
        <fullName evidence="6">LysR family transcriptional regulator</fullName>
    </submittedName>
</protein>
<dbReference type="InterPro" id="IPR058163">
    <property type="entry name" value="LysR-type_TF_proteobact-type"/>
</dbReference>